<evidence type="ECO:0000256" key="1">
    <source>
        <dbReference type="SAM" id="MobiDB-lite"/>
    </source>
</evidence>
<comment type="caution">
    <text evidence="2">The sequence shown here is derived from an EMBL/GenBank/DDBJ whole genome shotgun (WGS) entry which is preliminary data.</text>
</comment>
<dbReference type="AlphaFoldDB" id="A0A8J2KU02"/>
<evidence type="ECO:0000313" key="2">
    <source>
        <dbReference type="EMBL" id="CAG7819114.1"/>
    </source>
</evidence>
<gene>
    <name evidence="2" type="ORF">AFUS01_LOCUS29584</name>
</gene>
<proteinExistence type="predicted"/>
<accession>A0A8J2KU02</accession>
<protein>
    <submittedName>
        <fullName evidence="2">Uncharacterized protein</fullName>
    </submittedName>
</protein>
<sequence length="112" mass="12343">NEDNLSDPISADEIEQHEDGTEMLEETTGALLAEYPVTEKFQSTSSVAAHVPVKIGKKRSKDTVEDRLIKAIDKLRDVAQPESNNQSSSSSNALFGQFVVAEMDKMECGRTR</sequence>
<reference evidence="2" key="1">
    <citation type="submission" date="2021-06" db="EMBL/GenBank/DDBJ databases">
        <authorList>
            <person name="Hodson N. C."/>
            <person name="Mongue J. A."/>
            <person name="Jaron S. K."/>
        </authorList>
    </citation>
    <scope>NUCLEOTIDE SEQUENCE</scope>
</reference>
<dbReference type="EMBL" id="CAJVCH010439810">
    <property type="protein sequence ID" value="CAG7819114.1"/>
    <property type="molecule type" value="Genomic_DNA"/>
</dbReference>
<dbReference type="Proteomes" id="UP000708208">
    <property type="component" value="Unassembled WGS sequence"/>
</dbReference>
<keyword evidence="3" id="KW-1185">Reference proteome</keyword>
<evidence type="ECO:0000313" key="3">
    <source>
        <dbReference type="Proteomes" id="UP000708208"/>
    </source>
</evidence>
<feature type="non-terminal residue" evidence="2">
    <location>
        <position position="112"/>
    </location>
</feature>
<organism evidence="2 3">
    <name type="scientific">Allacma fusca</name>
    <dbReference type="NCBI Taxonomy" id="39272"/>
    <lineage>
        <taxon>Eukaryota</taxon>
        <taxon>Metazoa</taxon>
        <taxon>Ecdysozoa</taxon>
        <taxon>Arthropoda</taxon>
        <taxon>Hexapoda</taxon>
        <taxon>Collembola</taxon>
        <taxon>Symphypleona</taxon>
        <taxon>Sminthuridae</taxon>
        <taxon>Allacma</taxon>
    </lineage>
</organism>
<name>A0A8J2KU02_9HEXA</name>
<feature type="region of interest" description="Disordered" evidence="1">
    <location>
        <begin position="1"/>
        <end position="21"/>
    </location>
</feature>